<dbReference type="EMBL" id="NBII01000008">
    <property type="protein sequence ID" value="PAV16541.1"/>
    <property type="molecule type" value="Genomic_DNA"/>
</dbReference>
<evidence type="ECO:0000313" key="1">
    <source>
        <dbReference type="EMBL" id="PAV16541.1"/>
    </source>
</evidence>
<organism evidence="1 2">
    <name type="scientific">Pyrrhoderma noxium</name>
    <dbReference type="NCBI Taxonomy" id="2282107"/>
    <lineage>
        <taxon>Eukaryota</taxon>
        <taxon>Fungi</taxon>
        <taxon>Dikarya</taxon>
        <taxon>Basidiomycota</taxon>
        <taxon>Agaricomycotina</taxon>
        <taxon>Agaricomycetes</taxon>
        <taxon>Hymenochaetales</taxon>
        <taxon>Hymenochaetaceae</taxon>
        <taxon>Pyrrhoderma</taxon>
    </lineage>
</organism>
<dbReference type="InParanoid" id="A0A286UAD4"/>
<comment type="caution">
    <text evidence="1">The sequence shown here is derived from an EMBL/GenBank/DDBJ whole genome shotgun (WGS) entry which is preliminary data.</text>
</comment>
<dbReference type="Proteomes" id="UP000217199">
    <property type="component" value="Unassembled WGS sequence"/>
</dbReference>
<keyword evidence="2" id="KW-1185">Reference proteome</keyword>
<name>A0A286UAD4_9AGAM</name>
<evidence type="ECO:0000313" key="2">
    <source>
        <dbReference type="Proteomes" id="UP000217199"/>
    </source>
</evidence>
<dbReference type="AlphaFoldDB" id="A0A286UAD4"/>
<reference evidence="1 2" key="1">
    <citation type="journal article" date="2017" name="Mol. Ecol.">
        <title>Comparative and population genomic landscape of Phellinus noxius: A hypervariable fungus causing root rot in trees.</title>
        <authorList>
            <person name="Chung C.L."/>
            <person name="Lee T.J."/>
            <person name="Akiba M."/>
            <person name="Lee H.H."/>
            <person name="Kuo T.H."/>
            <person name="Liu D."/>
            <person name="Ke H.M."/>
            <person name="Yokoi T."/>
            <person name="Roa M.B."/>
            <person name="Lu M.J."/>
            <person name="Chang Y.Y."/>
            <person name="Ann P.J."/>
            <person name="Tsai J.N."/>
            <person name="Chen C.Y."/>
            <person name="Tzean S.S."/>
            <person name="Ota Y."/>
            <person name="Hattori T."/>
            <person name="Sahashi N."/>
            <person name="Liou R.F."/>
            <person name="Kikuchi T."/>
            <person name="Tsai I.J."/>
        </authorList>
    </citation>
    <scope>NUCLEOTIDE SEQUENCE [LARGE SCALE GENOMIC DNA]</scope>
    <source>
        <strain evidence="1 2">FFPRI411160</strain>
    </source>
</reference>
<gene>
    <name evidence="1" type="ORF">PNOK_0816100</name>
</gene>
<accession>A0A286UAD4</accession>
<sequence length="144" mass="15794">MFALSVYPLPTPTSFDLTKPTPSRTDIPYMTLGSGTARGETTPYLEEKTMENIYSFPSQSMSESDSLFVEQFSSQVEASPKQPLATLDVNKSQEDQLVGGVISSTEHDIFEQGSELFSGGPYGDRAGSKSVCDHHCKIDERKKS</sequence>
<protein>
    <submittedName>
        <fullName evidence="1">Uncharacterized protein</fullName>
    </submittedName>
</protein>
<proteinExistence type="predicted"/>